<accession>A0A5B9E4F0</accession>
<proteinExistence type="predicted"/>
<keyword evidence="1" id="KW-0472">Membrane</keyword>
<sequence length="172" mass="18426">MADDALFTPPPTEPRSSMRTPLLIGGGVVLLAVVLMLIFGHHKVQAPTTVAPLDSYAANLPLSGIEMSEATSPFAGGRSTYIDGKITNTGTRTITGVTVQTIFRSDDGQTVSLQTVPLMLIRTRIPYVDTQPISVAPIAPGATAEFRLIFEGLPQSWNQQQPELHITSVQSK</sequence>
<evidence type="ECO:0000313" key="3">
    <source>
        <dbReference type="Proteomes" id="UP000321820"/>
    </source>
</evidence>
<keyword evidence="1" id="KW-0812">Transmembrane</keyword>
<keyword evidence="3" id="KW-1185">Reference proteome</keyword>
<dbReference type="AlphaFoldDB" id="A0A5B9E4F0"/>
<evidence type="ECO:0000256" key="1">
    <source>
        <dbReference type="SAM" id="Phobius"/>
    </source>
</evidence>
<protein>
    <submittedName>
        <fullName evidence="2">DUF2393 domain-containing protein</fullName>
    </submittedName>
</protein>
<dbReference type="OrthoDB" id="120211at2"/>
<reference evidence="2 3" key="1">
    <citation type="submission" date="2019-08" db="EMBL/GenBank/DDBJ databases">
        <title>Complete genome sequence of Terriglobus albidus strain ORNL.</title>
        <authorList>
            <person name="Podar M."/>
        </authorList>
    </citation>
    <scope>NUCLEOTIDE SEQUENCE [LARGE SCALE GENOMIC DNA]</scope>
    <source>
        <strain evidence="2 3">ORNL</strain>
    </source>
</reference>
<dbReference type="Proteomes" id="UP000321820">
    <property type="component" value="Chromosome"/>
</dbReference>
<evidence type="ECO:0000313" key="2">
    <source>
        <dbReference type="EMBL" id="QEE26639.1"/>
    </source>
</evidence>
<dbReference type="InterPro" id="IPR013417">
    <property type="entry name" value="CHP02588"/>
</dbReference>
<organism evidence="2 3">
    <name type="scientific">Terriglobus albidus</name>
    <dbReference type="NCBI Taxonomy" id="1592106"/>
    <lineage>
        <taxon>Bacteria</taxon>
        <taxon>Pseudomonadati</taxon>
        <taxon>Acidobacteriota</taxon>
        <taxon>Terriglobia</taxon>
        <taxon>Terriglobales</taxon>
        <taxon>Acidobacteriaceae</taxon>
        <taxon>Terriglobus</taxon>
    </lineage>
</organism>
<dbReference type="KEGG" id="talb:FTW19_00620"/>
<dbReference type="EMBL" id="CP042806">
    <property type="protein sequence ID" value="QEE26639.1"/>
    <property type="molecule type" value="Genomic_DNA"/>
</dbReference>
<keyword evidence="1" id="KW-1133">Transmembrane helix</keyword>
<gene>
    <name evidence="2" type="ORF">FTW19_00620</name>
</gene>
<feature type="transmembrane region" description="Helical" evidence="1">
    <location>
        <begin position="20"/>
        <end position="39"/>
    </location>
</feature>
<name>A0A5B9E4F0_9BACT</name>
<dbReference type="RefSeq" id="WP_147645777.1">
    <property type="nucleotide sequence ID" value="NZ_CP042806.1"/>
</dbReference>
<dbReference type="Pfam" id="PF09624">
    <property type="entry name" value="DUF2393"/>
    <property type="match status" value="1"/>
</dbReference>